<feature type="region of interest" description="Disordered" evidence="5">
    <location>
        <begin position="127"/>
        <end position="146"/>
    </location>
</feature>
<feature type="transmembrane region" description="Helical" evidence="6">
    <location>
        <begin position="45"/>
        <end position="63"/>
    </location>
</feature>
<dbReference type="InterPro" id="IPR032808">
    <property type="entry name" value="DoxX"/>
</dbReference>
<evidence type="ECO:0000256" key="5">
    <source>
        <dbReference type="SAM" id="MobiDB-lite"/>
    </source>
</evidence>
<accession>I0IHP5</accession>
<evidence type="ECO:0000256" key="1">
    <source>
        <dbReference type="ARBA" id="ARBA00004141"/>
    </source>
</evidence>
<dbReference type="eggNOG" id="COG4270">
    <property type="taxonomic scope" value="Bacteria"/>
</dbReference>
<dbReference type="EMBL" id="AP012338">
    <property type="protein sequence ID" value="BAM04783.1"/>
    <property type="molecule type" value="Genomic_DNA"/>
</dbReference>
<gene>
    <name evidence="7" type="ordered locus">PSMK_26240</name>
</gene>
<evidence type="ECO:0000313" key="8">
    <source>
        <dbReference type="Proteomes" id="UP000007881"/>
    </source>
</evidence>
<sequence>MTWPTPRVASRWAAAGFFVVAGAAHFVRPELYLPLIPDALGAPRFWNAAAGAAEVAGGLGLLVPRLRAAAAAGLVVLLLVLLWVHVEMLIHPHRPVFGRVLPAWVLWARLPLQLVFIAWVVHAGGSDRTPPPRAQSRGGNEPMPRA</sequence>
<reference evidence="7 8" key="1">
    <citation type="submission" date="2012-02" db="EMBL/GenBank/DDBJ databases">
        <title>Complete genome sequence of Phycisphaera mikurensis NBRC 102666.</title>
        <authorList>
            <person name="Ankai A."/>
            <person name="Hosoyama A."/>
            <person name="Terui Y."/>
            <person name="Sekine M."/>
            <person name="Fukai R."/>
            <person name="Kato Y."/>
            <person name="Nakamura S."/>
            <person name="Yamada-Narita S."/>
            <person name="Kawakoshi A."/>
            <person name="Fukunaga Y."/>
            <person name="Yamazaki S."/>
            <person name="Fujita N."/>
        </authorList>
    </citation>
    <scope>NUCLEOTIDE SEQUENCE [LARGE SCALE GENOMIC DNA]</scope>
    <source>
        <strain evidence="8">NBRC 102666 / KCTC 22515 / FYK2301M01</strain>
    </source>
</reference>
<dbReference type="PANTHER" id="PTHR36974">
    <property type="entry name" value="MEMBRANE PROTEIN-RELATED"/>
    <property type="match status" value="1"/>
</dbReference>
<dbReference type="RefSeq" id="WP_014437996.1">
    <property type="nucleotide sequence ID" value="NC_017080.1"/>
</dbReference>
<keyword evidence="2 6" id="KW-0812">Transmembrane</keyword>
<dbReference type="PANTHER" id="PTHR36974:SF1">
    <property type="entry name" value="DOXX FAMILY MEMBRANE PROTEIN"/>
    <property type="match status" value="1"/>
</dbReference>
<name>I0IHP5_PHYMF</name>
<feature type="transmembrane region" description="Helical" evidence="6">
    <location>
        <begin position="68"/>
        <end position="86"/>
    </location>
</feature>
<proteinExistence type="predicted"/>
<dbReference type="AlphaFoldDB" id="I0IHP5"/>
<dbReference type="KEGG" id="phm:PSMK_26240"/>
<dbReference type="Proteomes" id="UP000007881">
    <property type="component" value="Chromosome"/>
</dbReference>
<evidence type="ECO:0000256" key="2">
    <source>
        <dbReference type="ARBA" id="ARBA00022692"/>
    </source>
</evidence>
<evidence type="ECO:0000256" key="4">
    <source>
        <dbReference type="ARBA" id="ARBA00023136"/>
    </source>
</evidence>
<evidence type="ECO:0000313" key="7">
    <source>
        <dbReference type="EMBL" id="BAM04783.1"/>
    </source>
</evidence>
<comment type="subcellular location">
    <subcellularLocation>
        <location evidence="1">Membrane</location>
        <topology evidence="1">Multi-pass membrane protein</topology>
    </subcellularLocation>
</comment>
<evidence type="ECO:0008006" key="9">
    <source>
        <dbReference type="Google" id="ProtNLM"/>
    </source>
</evidence>
<evidence type="ECO:0000256" key="3">
    <source>
        <dbReference type="ARBA" id="ARBA00022989"/>
    </source>
</evidence>
<keyword evidence="3 6" id="KW-1133">Transmembrane helix</keyword>
<dbReference type="Pfam" id="PF13564">
    <property type="entry name" value="DoxX_2"/>
    <property type="match status" value="1"/>
</dbReference>
<keyword evidence="4 6" id="KW-0472">Membrane</keyword>
<dbReference type="STRING" id="1142394.PSMK_26240"/>
<dbReference type="GO" id="GO:0016020">
    <property type="term" value="C:membrane"/>
    <property type="evidence" value="ECO:0007669"/>
    <property type="project" value="UniProtKB-SubCell"/>
</dbReference>
<dbReference type="OrthoDB" id="327939at2"/>
<keyword evidence="8" id="KW-1185">Reference proteome</keyword>
<dbReference type="HOGENOM" id="CLU_128738_4_1_0"/>
<feature type="transmembrane region" description="Helical" evidence="6">
    <location>
        <begin position="106"/>
        <end position="125"/>
    </location>
</feature>
<evidence type="ECO:0000256" key="6">
    <source>
        <dbReference type="SAM" id="Phobius"/>
    </source>
</evidence>
<protein>
    <recommendedName>
        <fullName evidence="9">DoxX family protein</fullName>
    </recommendedName>
</protein>
<organism evidence="7 8">
    <name type="scientific">Phycisphaera mikurensis (strain NBRC 102666 / KCTC 22515 / FYK2301M01)</name>
    <dbReference type="NCBI Taxonomy" id="1142394"/>
    <lineage>
        <taxon>Bacteria</taxon>
        <taxon>Pseudomonadati</taxon>
        <taxon>Planctomycetota</taxon>
        <taxon>Phycisphaerae</taxon>
        <taxon>Phycisphaerales</taxon>
        <taxon>Phycisphaeraceae</taxon>
        <taxon>Phycisphaera</taxon>
    </lineage>
</organism>